<dbReference type="InterPro" id="IPR016181">
    <property type="entry name" value="Acyl_CoA_acyltransferase"/>
</dbReference>
<feature type="domain" description="N-acetyltransferase" evidence="3">
    <location>
        <begin position="1"/>
        <end position="156"/>
    </location>
</feature>
<gene>
    <name evidence="4" type="ORF">Ga0061063_2221</name>
</gene>
<dbReference type="PROSITE" id="PS51186">
    <property type="entry name" value="GNAT"/>
    <property type="match status" value="1"/>
</dbReference>
<dbReference type="OrthoDB" id="5191051at2"/>
<evidence type="ECO:0000313" key="5">
    <source>
        <dbReference type="Proteomes" id="UP000243535"/>
    </source>
</evidence>
<keyword evidence="5" id="KW-1185">Reference proteome</keyword>
<reference evidence="5" key="1">
    <citation type="submission" date="2015-08" db="EMBL/GenBank/DDBJ databases">
        <authorList>
            <person name="Varghese N."/>
        </authorList>
    </citation>
    <scope>NUCLEOTIDE SEQUENCE [LARGE SCALE GENOMIC DNA]</scope>
    <source>
        <strain evidence="5">DSM 17901</strain>
    </source>
</reference>
<name>A0A0K6H1T9_9NEIS</name>
<dbReference type="InterPro" id="IPR000182">
    <property type="entry name" value="GNAT_dom"/>
</dbReference>
<dbReference type="GO" id="GO:0016747">
    <property type="term" value="F:acyltransferase activity, transferring groups other than amino-acyl groups"/>
    <property type="evidence" value="ECO:0007669"/>
    <property type="project" value="InterPro"/>
</dbReference>
<dbReference type="Pfam" id="PF00583">
    <property type="entry name" value="Acetyltransf_1"/>
    <property type="match status" value="1"/>
</dbReference>
<dbReference type="STRING" id="375574.GCA_001418035_02006"/>
<dbReference type="AlphaFoldDB" id="A0A0K6H1T9"/>
<protein>
    <submittedName>
        <fullName evidence="4">L-amino acid N-acyltransferase YncA</fullName>
    </submittedName>
</protein>
<dbReference type="RefSeq" id="WP_055434176.1">
    <property type="nucleotide sequence ID" value="NZ_CYHA01000005.1"/>
</dbReference>
<dbReference type="PANTHER" id="PTHR43072:SF23">
    <property type="entry name" value="UPF0039 PROTEIN C11D3.02C"/>
    <property type="match status" value="1"/>
</dbReference>
<organism evidence="4 5">
    <name type="scientific">Gulbenkiania indica</name>
    <dbReference type="NCBI Taxonomy" id="375574"/>
    <lineage>
        <taxon>Bacteria</taxon>
        <taxon>Pseudomonadati</taxon>
        <taxon>Pseudomonadota</taxon>
        <taxon>Betaproteobacteria</taxon>
        <taxon>Neisseriales</taxon>
        <taxon>Chromobacteriaceae</taxon>
        <taxon>Gulbenkiania</taxon>
    </lineage>
</organism>
<evidence type="ECO:0000259" key="3">
    <source>
        <dbReference type="PROSITE" id="PS51186"/>
    </source>
</evidence>
<accession>A0A0K6H1T9</accession>
<dbReference type="SUPFAM" id="SSF55729">
    <property type="entry name" value="Acyl-CoA N-acyltransferases (Nat)"/>
    <property type="match status" value="1"/>
</dbReference>
<dbReference type="EMBL" id="CYHA01000005">
    <property type="protein sequence ID" value="CUA84953.1"/>
    <property type="molecule type" value="Genomic_DNA"/>
</dbReference>
<keyword evidence="2 4" id="KW-0012">Acyltransferase</keyword>
<proteinExistence type="predicted"/>
<dbReference type="PANTHER" id="PTHR43072">
    <property type="entry name" value="N-ACETYLTRANSFERASE"/>
    <property type="match status" value="1"/>
</dbReference>
<dbReference type="Gene3D" id="3.40.630.30">
    <property type="match status" value="1"/>
</dbReference>
<evidence type="ECO:0000256" key="1">
    <source>
        <dbReference type="ARBA" id="ARBA00022679"/>
    </source>
</evidence>
<sequence length="165" mass="18293">MQIVPMQASHWPQVRAIYQTAMQHGGATFETEPPADWLAFASGRLETGRLVAVEGARVLGWTALTPYSSRSVYRGVAELSIYLAADAQGQGLGSRLMEALVLASEAEGFWTLLAGIFPDNVASCRLHERHGFRKVGVRERMGRHPLSGRWLDVLLYERRSLLTGR</sequence>
<dbReference type="Proteomes" id="UP000243535">
    <property type="component" value="Unassembled WGS sequence"/>
</dbReference>
<keyword evidence="1 4" id="KW-0808">Transferase</keyword>
<evidence type="ECO:0000313" key="4">
    <source>
        <dbReference type="EMBL" id="CUA84953.1"/>
    </source>
</evidence>
<dbReference type="CDD" id="cd04301">
    <property type="entry name" value="NAT_SF"/>
    <property type="match status" value="1"/>
</dbReference>
<evidence type="ECO:0000256" key="2">
    <source>
        <dbReference type="ARBA" id="ARBA00023315"/>
    </source>
</evidence>